<protein>
    <recommendedName>
        <fullName evidence="2">ATP-dependent DNA helicase</fullName>
    </recommendedName>
</protein>
<reference evidence="1" key="2">
    <citation type="journal article" date="2015" name="Fish Shellfish Immunol.">
        <title>Early steps in the European eel (Anguilla anguilla)-Vibrio vulnificus interaction in the gills: Role of the RtxA13 toxin.</title>
        <authorList>
            <person name="Callol A."/>
            <person name="Pajuelo D."/>
            <person name="Ebbesson L."/>
            <person name="Teles M."/>
            <person name="MacKenzie S."/>
            <person name="Amaro C."/>
        </authorList>
    </citation>
    <scope>NUCLEOTIDE SEQUENCE</scope>
</reference>
<name>A0A0E9PGJ1_ANGAN</name>
<dbReference type="EMBL" id="GBXM01105205">
    <property type="protein sequence ID" value="JAH03372.1"/>
    <property type="molecule type" value="Transcribed_RNA"/>
</dbReference>
<evidence type="ECO:0000313" key="1">
    <source>
        <dbReference type="EMBL" id="JAH03372.1"/>
    </source>
</evidence>
<reference evidence="1" key="1">
    <citation type="submission" date="2014-11" db="EMBL/GenBank/DDBJ databases">
        <authorList>
            <person name="Amaro Gonzalez C."/>
        </authorList>
    </citation>
    <scope>NUCLEOTIDE SEQUENCE</scope>
</reference>
<evidence type="ECO:0008006" key="2">
    <source>
        <dbReference type="Google" id="ProtNLM"/>
    </source>
</evidence>
<proteinExistence type="predicted"/>
<sequence length="45" mass="5297">MANCHINLSVERINSLRAKMSNFQILMIDEISMVDHRLLEVPWDL</sequence>
<accession>A0A0E9PGJ1</accession>
<organism evidence="1">
    <name type="scientific">Anguilla anguilla</name>
    <name type="common">European freshwater eel</name>
    <name type="synonym">Muraena anguilla</name>
    <dbReference type="NCBI Taxonomy" id="7936"/>
    <lineage>
        <taxon>Eukaryota</taxon>
        <taxon>Metazoa</taxon>
        <taxon>Chordata</taxon>
        <taxon>Craniata</taxon>
        <taxon>Vertebrata</taxon>
        <taxon>Euteleostomi</taxon>
        <taxon>Actinopterygii</taxon>
        <taxon>Neopterygii</taxon>
        <taxon>Teleostei</taxon>
        <taxon>Anguilliformes</taxon>
        <taxon>Anguillidae</taxon>
        <taxon>Anguilla</taxon>
    </lineage>
</organism>
<dbReference type="AlphaFoldDB" id="A0A0E9PGJ1"/>